<dbReference type="OrthoDB" id="2019763at2759"/>
<feature type="region of interest" description="Disordered" evidence="11">
    <location>
        <begin position="1"/>
        <end position="58"/>
    </location>
</feature>
<evidence type="ECO:0000256" key="6">
    <source>
        <dbReference type="ARBA" id="ARBA00023054"/>
    </source>
</evidence>
<accession>A0A6P7I5Z6</accession>
<feature type="compositionally biased region" description="Polar residues" evidence="11">
    <location>
        <begin position="1068"/>
        <end position="1078"/>
    </location>
</feature>
<evidence type="ECO:0000256" key="9">
    <source>
        <dbReference type="ARBA" id="ARBA00034106"/>
    </source>
</evidence>
<dbReference type="GO" id="GO:0007274">
    <property type="term" value="P:neuromuscular synaptic transmission"/>
    <property type="evidence" value="ECO:0007669"/>
    <property type="project" value="TreeGrafter"/>
</dbReference>
<dbReference type="GO" id="GO:0098882">
    <property type="term" value="F:structural constituent of presynaptic active zone"/>
    <property type="evidence" value="ECO:0007669"/>
    <property type="project" value="TreeGrafter"/>
</dbReference>
<keyword evidence="13" id="KW-1185">Reference proteome</keyword>
<keyword evidence="7" id="KW-0206">Cytoskeleton</keyword>
<feature type="domain" description="FIP-RBD" evidence="12">
    <location>
        <begin position="1120"/>
        <end position="1182"/>
    </location>
</feature>
<dbReference type="Pfam" id="PF10174">
    <property type="entry name" value="Cast"/>
    <property type="match status" value="2"/>
</dbReference>
<evidence type="ECO:0000256" key="11">
    <source>
        <dbReference type="SAM" id="MobiDB-lite"/>
    </source>
</evidence>
<evidence type="ECO:0000313" key="14">
    <source>
        <dbReference type="RefSeq" id="XP_028255794.1"/>
    </source>
</evidence>
<protein>
    <submittedName>
        <fullName evidence="14 15">ELKS/Rab6-interacting/CAST family member 1-like isoform X1</fullName>
    </submittedName>
</protein>
<keyword evidence="5" id="KW-0770">Synapse</keyword>
<gene>
    <name evidence="14 15" type="primary">LOC114432161</name>
</gene>
<evidence type="ECO:0000259" key="12">
    <source>
        <dbReference type="PROSITE" id="PS51511"/>
    </source>
</evidence>
<evidence type="ECO:0000256" key="10">
    <source>
        <dbReference type="SAM" id="Coils"/>
    </source>
</evidence>
<dbReference type="Proteomes" id="UP000515145">
    <property type="component" value="Chromosome 2"/>
</dbReference>
<feature type="region of interest" description="Disordered" evidence="11">
    <location>
        <begin position="1065"/>
        <end position="1085"/>
    </location>
</feature>
<evidence type="ECO:0000256" key="5">
    <source>
        <dbReference type="ARBA" id="ARBA00023018"/>
    </source>
</evidence>
<sequence length="1190" mass="135079">MYGSSRSVSKLDVVGSNGNGSASGSPGRSPRLPRSPRLGHRRNSSSSSTGGLTGTGKTLSMENIQSLNAAYATGGPMYFTDTADDPVGIGSLGSGLNPSLPKSTMTLGRAGARVPYGVRAAVMGSSPNINTGGGGSSGAVMPSDAIAFGGELQNQPAQAATVPHSMRQVRDGAMSDLQTQLREVLRENELLRRELEAKESKLSSSMNSIKTFWSPELKKERALRKDEATKMAVWKEQYRVVQDETQHLQCTIQALQDELRIQRDLNQLFQSDYSESGRLGNQSIPPQEMTEENFLRLHGEYERQVKELFLLRKTVEEMELRIDTQKHTLTARDESIKKLLEMLQSKGLSSRATEEDHERTRRLADAEMTIHQLEGLLEQKDKEMLQLREELHRRYEAAPESTKTKALQTVIEMKDAKISSLERGMRELEEEVMMLKSNGALSSEEREEEIKQMEVYRSHSKFMKNKVEQLKEELTQSQSEKEELRQRVNQLQQEVSAMDQAKQDLGRKDSELLALRTKLETLNNQFSDSKQHVDVLKESLTAKEQRAAILQTEVDALRLRLEEKESLLSKKSQQISEVTEEKSTQQGEITDLKDMLDVKERKVTVLQKKIENLLDQLRDKEKQLSGLKDRVKSLQTDTSNTDTALGTLEEALAEKERIIERLKEQREREDREKGEEMESSKKELKELREKVSQLQADLADRETLVLDLKEKASSLASSTLKKDNRLKSLEISMEQKKEECIKLENQLKKAQNAAVESQASTELSERISCLEQEVTQHKEEAGKAQSEVERLLEILREMENEKNDKEKKIHELERNPSASHLWHSQQSRKQAPPPAASQQPMGGLVWDYLGTLASRQIKDQSKKVANLKHKEQLEKSRNAQLMEEAKKREDNLNESSQQIKDTLRNKEERIEELEEALRESVQITAEREVVLAQEEQARTQAEKQVEDLLVAMEKVKQELEVMKAKLSSTQLSLAEKEGHLTALRAERRKHLEEVLEMKQEALLAAISEKDANIALLELSSSKKKKTQEEVAALKREKDSLVQQLKQQTQNRMKLMADNYEDDHLKVASPNSEQPNNHKPSPDQIISPLLDLNQNRSKLKLYISHLTSLCQERDPIILQDFAPPPAYHRSDSASWLTQLHSMTQEQLEAELALCEREGAELQEYANQVLQQIADRCPDILEQVVNALEDSS</sequence>
<evidence type="ECO:0000256" key="8">
    <source>
        <dbReference type="ARBA" id="ARBA00023273"/>
    </source>
</evidence>
<evidence type="ECO:0000256" key="2">
    <source>
        <dbReference type="ARBA" id="ARBA00022448"/>
    </source>
</evidence>
<dbReference type="InterPro" id="IPR037245">
    <property type="entry name" value="FIP-RBD_C_sf"/>
</dbReference>
<feature type="compositionally biased region" description="Low complexity" evidence="11">
    <location>
        <begin position="44"/>
        <end position="58"/>
    </location>
</feature>
<organism evidence="13 14">
    <name type="scientific">Parambassis ranga</name>
    <name type="common">Indian glassy fish</name>
    <dbReference type="NCBI Taxonomy" id="210632"/>
    <lineage>
        <taxon>Eukaryota</taxon>
        <taxon>Metazoa</taxon>
        <taxon>Chordata</taxon>
        <taxon>Craniata</taxon>
        <taxon>Vertebrata</taxon>
        <taxon>Euteleostomi</taxon>
        <taxon>Actinopterygii</taxon>
        <taxon>Neopterygii</taxon>
        <taxon>Teleostei</taxon>
        <taxon>Neoteleostei</taxon>
        <taxon>Acanthomorphata</taxon>
        <taxon>Ovalentaria</taxon>
        <taxon>Ambassidae</taxon>
        <taxon>Parambassis</taxon>
    </lineage>
</organism>
<keyword evidence="4" id="KW-0597">Phosphoprotein</keyword>
<dbReference type="PANTHER" id="PTHR18861:SF1">
    <property type="entry name" value="ELKS_RAB6-INTERACTING_CAST FAMILY MEMBER 1"/>
    <property type="match status" value="1"/>
</dbReference>
<dbReference type="RefSeq" id="XP_028255794.1">
    <property type="nucleotide sequence ID" value="XM_028399993.1"/>
</dbReference>
<dbReference type="PROSITE" id="PS51511">
    <property type="entry name" value="FIP_RBD"/>
    <property type="match status" value="1"/>
</dbReference>
<dbReference type="SUPFAM" id="SSF144270">
    <property type="entry name" value="Eferin C-derminal domain-like"/>
    <property type="match status" value="1"/>
</dbReference>
<dbReference type="InterPro" id="IPR019323">
    <property type="entry name" value="ELKS/CAST"/>
</dbReference>
<keyword evidence="8" id="KW-0966">Cell projection</keyword>
<evidence type="ECO:0000313" key="13">
    <source>
        <dbReference type="Proteomes" id="UP000515145"/>
    </source>
</evidence>
<dbReference type="GeneID" id="114432161"/>
<dbReference type="InterPro" id="IPR019018">
    <property type="entry name" value="Rab-bd_FIP-RBD"/>
</dbReference>
<evidence type="ECO:0000256" key="3">
    <source>
        <dbReference type="ARBA" id="ARBA00022490"/>
    </source>
</evidence>
<dbReference type="AlphaFoldDB" id="A0A6P7I5Z6"/>
<feature type="coiled-coil region" evidence="10">
    <location>
        <begin position="533"/>
        <end position="815"/>
    </location>
</feature>
<reference evidence="14 15" key="1">
    <citation type="submission" date="2025-04" db="UniProtKB">
        <authorList>
            <consortium name="RefSeq"/>
        </authorList>
    </citation>
    <scope>IDENTIFICATION</scope>
</reference>
<evidence type="ECO:0000256" key="1">
    <source>
        <dbReference type="ARBA" id="ARBA00004245"/>
    </source>
</evidence>
<dbReference type="PANTHER" id="PTHR18861">
    <property type="entry name" value="ELKS/RAB6-INTERACTING/CAST PROTEIN"/>
    <property type="match status" value="1"/>
</dbReference>
<dbReference type="GO" id="GO:0048167">
    <property type="term" value="P:regulation of synaptic plasticity"/>
    <property type="evidence" value="ECO:0007669"/>
    <property type="project" value="TreeGrafter"/>
</dbReference>
<keyword evidence="6 10" id="KW-0175">Coiled coil</keyword>
<keyword evidence="3" id="KW-0963">Cytoplasm</keyword>
<comment type="subcellular location">
    <subcellularLocation>
        <location evidence="1">Cytoplasm</location>
        <location evidence="1">Cytoskeleton</location>
    </subcellularLocation>
    <subcellularLocation>
        <location evidence="9">Presynapse</location>
    </subcellularLocation>
</comment>
<dbReference type="Gene3D" id="1.10.287.1490">
    <property type="match status" value="1"/>
</dbReference>
<feature type="coiled-coil region" evidence="10">
    <location>
        <begin position="363"/>
        <end position="508"/>
    </location>
</feature>
<feature type="compositionally biased region" description="Low complexity" evidence="11">
    <location>
        <begin position="15"/>
        <end position="36"/>
    </location>
</feature>
<feature type="coiled-coil region" evidence="10">
    <location>
        <begin position="174"/>
        <end position="201"/>
    </location>
</feature>
<dbReference type="Pfam" id="PF09457">
    <property type="entry name" value="RBD-FIP"/>
    <property type="match status" value="1"/>
</dbReference>
<dbReference type="GO" id="GO:0030424">
    <property type="term" value="C:axon"/>
    <property type="evidence" value="ECO:0007669"/>
    <property type="project" value="UniProtKB-SubCell"/>
</dbReference>
<name>A0A6P7I5Z6_9TELE</name>
<evidence type="ECO:0000256" key="7">
    <source>
        <dbReference type="ARBA" id="ARBA00023212"/>
    </source>
</evidence>
<evidence type="ECO:0000313" key="15">
    <source>
        <dbReference type="RefSeq" id="XP_028255795.1"/>
    </source>
</evidence>
<dbReference type="RefSeq" id="XP_028255795.1">
    <property type="nucleotide sequence ID" value="XM_028399994.1"/>
</dbReference>
<evidence type="ECO:0000256" key="4">
    <source>
        <dbReference type="ARBA" id="ARBA00022553"/>
    </source>
</evidence>
<feature type="compositionally biased region" description="Low complexity" evidence="11">
    <location>
        <begin position="824"/>
        <end position="840"/>
    </location>
</feature>
<keyword evidence="2" id="KW-0813">Transport</keyword>
<proteinExistence type="predicted"/>
<dbReference type="GO" id="GO:0048788">
    <property type="term" value="C:cytoskeleton of presynaptic active zone"/>
    <property type="evidence" value="ECO:0007669"/>
    <property type="project" value="TreeGrafter"/>
</dbReference>
<feature type="region of interest" description="Disordered" evidence="11">
    <location>
        <begin position="819"/>
        <end position="842"/>
    </location>
</feature>
<feature type="coiled-coil region" evidence="10">
    <location>
        <begin position="878"/>
        <end position="1057"/>
    </location>
</feature>
<dbReference type="Gene3D" id="1.20.5.2440">
    <property type="match status" value="1"/>
</dbReference>